<dbReference type="Proteomes" id="UP000218209">
    <property type="component" value="Unassembled WGS sequence"/>
</dbReference>
<protein>
    <submittedName>
        <fullName evidence="1">Uncharacterized protein</fullName>
    </submittedName>
</protein>
<accession>A0A1X6NXX3</accession>
<sequence length="384" mass="41713">MDAIEHAPTATVRQLQRAASDACDGARASPGHVRSLRATARALASPHGQDILGVMDLRRRADGEHTYIRGVVDNEDFKIIFLQSDAQAELSGRMRYVMVDTTFDVVAPGAAREGVSQAGIDASAAMDYDWHHVSFVTWVYSLNRAVVVLRAMVIGKCREMYSEIFSFYFRNAMMHGLDAPVAVVVAPGRPRAKKPFVAVLLDFETAEHDGAFRAMSRTFGGSPADFHGRSIGCRVHFIGFLLKKCGNDIHHPFLRSVVALRDSPPAGGMTEVVARLSALKDTANAAGETKQATALKWLLHNRAAREAAFPLSSCTLSRTEVLAAGQTTNAIESLNRQTQLEVKQQGSPTLLGAIRALMDFDATTMLEVLPKGQAFSVARSLEGF</sequence>
<evidence type="ECO:0000313" key="1">
    <source>
        <dbReference type="EMBL" id="OSX73474.1"/>
    </source>
</evidence>
<gene>
    <name evidence="1" type="ORF">BU14_0345s0006</name>
</gene>
<organism evidence="1 2">
    <name type="scientific">Porphyra umbilicalis</name>
    <name type="common">Purple laver</name>
    <name type="synonym">Red alga</name>
    <dbReference type="NCBI Taxonomy" id="2786"/>
    <lineage>
        <taxon>Eukaryota</taxon>
        <taxon>Rhodophyta</taxon>
        <taxon>Bangiophyceae</taxon>
        <taxon>Bangiales</taxon>
        <taxon>Bangiaceae</taxon>
        <taxon>Porphyra</taxon>
    </lineage>
</organism>
<keyword evidence="2" id="KW-1185">Reference proteome</keyword>
<reference evidence="1 2" key="1">
    <citation type="submission" date="2017-03" db="EMBL/GenBank/DDBJ databases">
        <title>WGS assembly of Porphyra umbilicalis.</title>
        <authorList>
            <person name="Brawley S.H."/>
            <person name="Blouin N.A."/>
            <person name="Ficko-Blean E."/>
            <person name="Wheeler G.L."/>
            <person name="Lohr M."/>
            <person name="Goodson H.V."/>
            <person name="Jenkins J.W."/>
            <person name="Blaby-Haas C.E."/>
            <person name="Helliwell K.E."/>
            <person name="Chan C."/>
            <person name="Marriage T."/>
            <person name="Bhattacharya D."/>
            <person name="Klein A.S."/>
            <person name="Badis Y."/>
            <person name="Brodie J."/>
            <person name="Cao Y."/>
            <person name="Collen J."/>
            <person name="Dittami S.M."/>
            <person name="Gachon C.M."/>
            <person name="Green B.R."/>
            <person name="Karpowicz S."/>
            <person name="Kim J.W."/>
            <person name="Kudahl U."/>
            <person name="Lin S."/>
            <person name="Michel G."/>
            <person name="Mittag M."/>
            <person name="Olson B.J."/>
            <person name="Pangilinan J."/>
            <person name="Peng Y."/>
            <person name="Qiu H."/>
            <person name="Shu S."/>
            <person name="Singer J.T."/>
            <person name="Smith A.G."/>
            <person name="Sprecher B.N."/>
            <person name="Wagner V."/>
            <person name="Wang W."/>
            <person name="Wang Z.-Y."/>
            <person name="Yan J."/>
            <person name="Yarish C."/>
            <person name="Zoeuner-Riek S."/>
            <person name="Zhuang Y."/>
            <person name="Zou Y."/>
            <person name="Lindquist E.A."/>
            <person name="Grimwood J."/>
            <person name="Barry K."/>
            <person name="Rokhsar D.S."/>
            <person name="Schmutz J."/>
            <person name="Stiller J.W."/>
            <person name="Grossman A.R."/>
            <person name="Prochnik S.E."/>
        </authorList>
    </citation>
    <scope>NUCLEOTIDE SEQUENCE [LARGE SCALE GENOMIC DNA]</scope>
    <source>
        <strain evidence="1">4086291</strain>
    </source>
</reference>
<dbReference type="AlphaFoldDB" id="A0A1X6NXX3"/>
<dbReference type="EMBL" id="KV918994">
    <property type="protein sequence ID" value="OSX73474.1"/>
    <property type="molecule type" value="Genomic_DNA"/>
</dbReference>
<name>A0A1X6NXX3_PORUM</name>
<evidence type="ECO:0000313" key="2">
    <source>
        <dbReference type="Proteomes" id="UP000218209"/>
    </source>
</evidence>
<proteinExistence type="predicted"/>